<gene>
    <name evidence="1" type="ORF">CIT26_21255</name>
</gene>
<evidence type="ECO:0008006" key="3">
    <source>
        <dbReference type="Google" id="ProtNLM"/>
    </source>
</evidence>
<protein>
    <recommendedName>
        <fullName evidence="3">DUF768 domain-containing protein</fullName>
    </recommendedName>
</protein>
<accession>A0A271LJT2</accession>
<reference evidence="1 2" key="1">
    <citation type="submission" date="2017-08" db="EMBL/GenBank/DDBJ databases">
        <title>Mesorhizobium wenxinae sp. nov., a novel rhizobial species isolated from root nodules of chickpea (Cicer arietinum L.).</title>
        <authorList>
            <person name="Zhang J."/>
        </authorList>
    </citation>
    <scope>NUCLEOTIDE SEQUENCE [LARGE SCALE GENOMIC DNA]</scope>
    <source>
        <strain evidence="1 2">SDW018</strain>
    </source>
</reference>
<keyword evidence="2" id="KW-1185">Reference proteome</keyword>
<organism evidence="1 2">
    <name type="scientific">Mesorhizobium temperatum</name>
    <dbReference type="NCBI Taxonomy" id="241416"/>
    <lineage>
        <taxon>Bacteria</taxon>
        <taxon>Pseudomonadati</taxon>
        <taxon>Pseudomonadota</taxon>
        <taxon>Alphaproteobacteria</taxon>
        <taxon>Hyphomicrobiales</taxon>
        <taxon>Phyllobacteriaceae</taxon>
        <taxon>Mesorhizobium</taxon>
    </lineage>
</organism>
<dbReference type="Proteomes" id="UP000216442">
    <property type="component" value="Unassembled WGS sequence"/>
</dbReference>
<comment type="caution">
    <text evidence="1">The sequence shown here is derived from an EMBL/GenBank/DDBJ whole genome shotgun (WGS) entry which is preliminary data.</text>
</comment>
<proteinExistence type="predicted"/>
<evidence type="ECO:0000313" key="1">
    <source>
        <dbReference type="EMBL" id="PAQ07570.1"/>
    </source>
</evidence>
<name>A0A271LJT2_9HYPH</name>
<sequence>MSTRGTNFLHKWLSSGLPERPSACTKGSIVSSR</sequence>
<evidence type="ECO:0000313" key="2">
    <source>
        <dbReference type="Proteomes" id="UP000216442"/>
    </source>
</evidence>
<dbReference type="EMBL" id="NPKJ01000058">
    <property type="protein sequence ID" value="PAQ07570.1"/>
    <property type="molecule type" value="Genomic_DNA"/>
</dbReference>
<dbReference type="AlphaFoldDB" id="A0A271LJT2"/>